<dbReference type="EMBL" id="MU001676">
    <property type="protein sequence ID" value="KAF2458860.1"/>
    <property type="molecule type" value="Genomic_DNA"/>
</dbReference>
<protein>
    <submittedName>
        <fullName evidence="1">Uncharacterized protein</fullName>
    </submittedName>
</protein>
<proteinExistence type="predicted"/>
<dbReference type="OrthoDB" id="3535086at2759"/>
<dbReference type="AlphaFoldDB" id="A0A6A6P494"/>
<keyword evidence="2" id="KW-1185">Reference proteome</keyword>
<reference evidence="1" key="1">
    <citation type="journal article" date="2020" name="Stud. Mycol.">
        <title>101 Dothideomycetes genomes: a test case for predicting lifestyles and emergence of pathogens.</title>
        <authorList>
            <person name="Haridas S."/>
            <person name="Albert R."/>
            <person name="Binder M."/>
            <person name="Bloem J."/>
            <person name="Labutti K."/>
            <person name="Salamov A."/>
            <person name="Andreopoulos B."/>
            <person name="Baker S."/>
            <person name="Barry K."/>
            <person name="Bills G."/>
            <person name="Bluhm B."/>
            <person name="Cannon C."/>
            <person name="Castanera R."/>
            <person name="Culley D."/>
            <person name="Daum C."/>
            <person name="Ezra D."/>
            <person name="Gonzalez J."/>
            <person name="Henrissat B."/>
            <person name="Kuo A."/>
            <person name="Liang C."/>
            <person name="Lipzen A."/>
            <person name="Lutzoni F."/>
            <person name="Magnuson J."/>
            <person name="Mondo S."/>
            <person name="Nolan M."/>
            <person name="Ohm R."/>
            <person name="Pangilinan J."/>
            <person name="Park H.-J."/>
            <person name="Ramirez L."/>
            <person name="Alfaro M."/>
            <person name="Sun H."/>
            <person name="Tritt A."/>
            <person name="Yoshinaga Y."/>
            <person name="Zwiers L.-H."/>
            <person name="Turgeon B."/>
            <person name="Goodwin S."/>
            <person name="Spatafora J."/>
            <person name="Crous P."/>
            <person name="Grigoriev I."/>
        </authorList>
    </citation>
    <scope>NUCLEOTIDE SEQUENCE</scope>
    <source>
        <strain evidence="1">ATCC 16933</strain>
    </source>
</reference>
<sequence length="56" mass="5892">PPYNSATRHPVFFGSSLRQSPFPMGAALGHEVSPVAHGYIFHEGRPGTGSGGQTKL</sequence>
<accession>A0A6A6P494</accession>
<dbReference type="Proteomes" id="UP000799766">
    <property type="component" value="Unassembled WGS sequence"/>
</dbReference>
<evidence type="ECO:0000313" key="2">
    <source>
        <dbReference type="Proteomes" id="UP000799766"/>
    </source>
</evidence>
<organism evidence="1 2">
    <name type="scientific">Lineolata rhizophorae</name>
    <dbReference type="NCBI Taxonomy" id="578093"/>
    <lineage>
        <taxon>Eukaryota</taxon>
        <taxon>Fungi</taxon>
        <taxon>Dikarya</taxon>
        <taxon>Ascomycota</taxon>
        <taxon>Pezizomycotina</taxon>
        <taxon>Dothideomycetes</taxon>
        <taxon>Dothideomycetes incertae sedis</taxon>
        <taxon>Lineolatales</taxon>
        <taxon>Lineolataceae</taxon>
        <taxon>Lineolata</taxon>
    </lineage>
</organism>
<gene>
    <name evidence="1" type="ORF">BDY21DRAFT_275382</name>
</gene>
<evidence type="ECO:0000313" key="1">
    <source>
        <dbReference type="EMBL" id="KAF2458860.1"/>
    </source>
</evidence>
<name>A0A6A6P494_9PEZI</name>
<feature type="non-terminal residue" evidence="1">
    <location>
        <position position="1"/>
    </location>
</feature>
<feature type="non-terminal residue" evidence="1">
    <location>
        <position position="56"/>
    </location>
</feature>